<dbReference type="OrthoDB" id="75355at2759"/>
<protein>
    <submittedName>
        <fullName evidence="3">Aste57867_10700 protein</fullName>
    </submittedName>
</protein>
<keyword evidence="1" id="KW-0472">Membrane</keyword>
<evidence type="ECO:0000313" key="2">
    <source>
        <dbReference type="EMBL" id="KAF0698700.1"/>
    </source>
</evidence>
<evidence type="ECO:0000313" key="3">
    <source>
        <dbReference type="EMBL" id="VFT87570.1"/>
    </source>
</evidence>
<evidence type="ECO:0000256" key="1">
    <source>
        <dbReference type="SAM" id="Phobius"/>
    </source>
</evidence>
<accession>A0A485KR11</accession>
<sequence>MVRVFRPFFHSKQELVSTFGHVCQATLSLLSAFLVAVDVTCNNWEIIHAIGNAKHFFTPLQDITTIQDMVSQYAFVNHVTPYTISKVAKSMLNYTVAATVAHDGSDYFLTANTFTILDTNNDKCGALVGLYTVPTNPLPSQDNPFRLAAAINQVTYIRGSPLSNAFGTADTVVAAKGTKNQELTSMGYTPGRWDLDMRFSTRIDLPVDANLYSTNVSVYRIFPKAFCSGCEPNVELGHDTCSITYTYNATNHTVAVVSAKAFVGGSHAVGLVVSRTWGTVASLAIRGICVVFAVVGFAVSKKTVRWTDPPTLSNWAKRLIHSISPTPLYKFPSHTLTFTTFCLDSDLFVLFYSFAIILDEKNSMVYSRVMSSWNEHSDNSWVSVQLFAMQFRWLWLNCAVLKLLKAVVNFGTMTRHNGTNVVVGFFNLSSVTYVYFSAVLLMLRTHFIDYGNIDNVGLLCTTEDLDGIRLDWFQSWYARNIPEFILVMIVNLFCILALDHILNYHMWRRLARNSLARQAMFNSTSILSVMYYTFHDVPGYSGQAVLVQARALCTAQWFLLCHTTCFGLAEHPKNVRAMITKHLGSVATSSTASRRSSNPKVPTYDPMATSCSKYIVVKAKASADVSCLDDATQAEASALGGALVDLEAQPNTSAMVIVAQDPDGHIHLYDARKQELQALSLEIKILGDTYYVIA</sequence>
<feature type="transmembrane region" description="Helical" evidence="1">
    <location>
        <begin position="283"/>
        <end position="300"/>
    </location>
</feature>
<dbReference type="EMBL" id="VJMH01005224">
    <property type="protein sequence ID" value="KAF0698700.1"/>
    <property type="molecule type" value="Genomic_DNA"/>
</dbReference>
<feature type="transmembrane region" description="Helical" evidence="1">
    <location>
        <begin position="336"/>
        <end position="358"/>
    </location>
</feature>
<keyword evidence="4" id="KW-1185">Reference proteome</keyword>
<organism evidence="3 4">
    <name type="scientific">Aphanomyces stellatus</name>
    <dbReference type="NCBI Taxonomy" id="120398"/>
    <lineage>
        <taxon>Eukaryota</taxon>
        <taxon>Sar</taxon>
        <taxon>Stramenopiles</taxon>
        <taxon>Oomycota</taxon>
        <taxon>Saprolegniomycetes</taxon>
        <taxon>Saprolegniales</taxon>
        <taxon>Verrucalvaceae</taxon>
        <taxon>Aphanomyces</taxon>
    </lineage>
</organism>
<evidence type="ECO:0000313" key="4">
    <source>
        <dbReference type="Proteomes" id="UP000332933"/>
    </source>
</evidence>
<reference evidence="2" key="2">
    <citation type="submission" date="2019-06" db="EMBL/GenBank/DDBJ databases">
        <title>Genomics analysis of Aphanomyces spp. identifies a new class of oomycete effector associated with host adaptation.</title>
        <authorList>
            <person name="Gaulin E."/>
        </authorList>
    </citation>
    <scope>NUCLEOTIDE SEQUENCE</scope>
    <source>
        <strain evidence="2">CBS 578.67</strain>
    </source>
</reference>
<feature type="transmembrane region" description="Helical" evidence="1">
    <location>
        <begin position="484"/>
        <end position="502"/>
    </location>
</feature>
<keyword evidence="1" id="KW-0812">Transmembrane</keyword>
<gene>
    <name evidence="3" type="primary">Aste57867_10700</name>
    <name evidence="2" type="ORF">As57867_010660</name>
    <name evidence="3" type="ORF">ASTE57867_10700</name>
</gene>
<dbReference type="EMBL" id="CAADRA010005245">
    <property type="protein sequence ID" value="VFT87570.1"/>
    <property type="molecule type" value="Genomic_DNA"/>
</dbReference>
<dbReference type="AlphaFoldDB" id="A0A485KR11"/>
<reference evidence="3 4" key="1">
    <citation type="submission" date="2019-03" db="EMBL/GenBank/DDBJ databases">
        <authorList>
            <person name="Gaulin E."/>
            <person name="Dumas B."/>
        </authorList>
    </citation>
    <scope>NUCLEOTIDE SEQUENCE [LARGE SCALE GENOMIC DNA]</scope>
    <source>
        <strain evidence="3">CBS 568.67</strain>
    </source>
</reference>
<proteinExistence type="predicted"/>
<keyword evidence="1" id="KW-1133">Transmembrane helix</keyword>
<feature type="transmembrane region" description="Helical" evidence="1">
    <location>
        <begin position="421"/>
        <end position="443"/>
    </location>
</feature>
<name>A0A485KR11_9STRA</name>
<dbReference type="Proteomes" id="UP000332933">
    <property type="component" value="Unassembled WGS sequence"/>
</dbReference>